<keyword evidence="1" id="KW-1133">Transmembrane helix</keyword>
<name>A0A502IF80_9PSED</name>
<evidence type="ECO:0000313" key="2">
    <source>
        <dbReference type="EMBL" id="TPG84804.1"/>
    </source>
</evidence>
<keyword evidence="1" id="KW-0472">Membrane</keyword>
<dbReference type="AlphaFoldDB" id="A0A502IF80"/>
<evidence type="ECO:0000313" key="3">
    <source>
        <dbReference type="Proteomes" id="UP000320914"/>
    </source>
</evidence>
<evidence type="ECO:0000256" key="1">
    <source>
        <dbReference type="SAM" id="Phobius"/>
    </source>
</evidence>
<accession>A0A502IF80</accession>
<sequence length="64" mass="7531">MKDRASLEVRFAFAQSLSPVSASAFFDFCFPRPQHDEIWFFVFFAEWKLVIVELLLVFAIDQLL</sequence>
<keyword evidence="1" id="KW-0812">Transmembrane</keyword>
<protein>
    <submittedName>
        <fullName evidence="2">Uncharacterized protein</fullName>
    </submittedName>
</protein>
<proteinExistence type="predicted"/>
<dbReference type="Proteomes" id="UP000320914">
    <property type="component" value="Unassembled WGS sequence"/>
</dbReference>
<dbReference type="EMBL" id="RCZA01000004">
    <property type="protein sequence ID" value="TPG84804.1"/>
    <property type="molecule type" value="Genomic_DNA"/>
</dbReference>
<organism evidence="2 3">
    <name type="scientific">Pseudomonas mandelii</name>
    <dbReference type="NCBI Taxonomy" id="75612"/>
    <lineage>
        <taxon>Bacteria</taxon>
        <taxon>Pseudomonadati</taxon>
        <taxon>Pseudomonadota</taxon>
        <taxon>Gammaproteobacteria</taxon>
        <taxon>Pseudomonadales</taxon>
        <taxon>Pseudomonadaceae</taxon>
        <taxon>Pseudomonas</taxon>
    </lineage>
</organism>
<gene>
    <name evidence="2" type="ORF">EAH74_12340</name>
</gene>
<reference evidence="2 3" key="1">
    <citation type="journal article" date="2019" name="Environ. Microbiol.">
        <title>Species interactions and distinct microbial communities in high Arctic permafrost affected cryosols are associated with the CH4 and CO2 gas fluxes.</title>
        <authorList>
            <person name="Altshuler I."/>
            <person name="Hamel J."/>
            <person name="Turney S."/>
            <person name="Magnuson E."/>
            <person name="Levesque R."/>
            <person name="Greer C."/>
            <person name="Whyte L.G."/>
        </authorList>
    </citation>
    <scope>NUCLEOTIDE SEQUENCE [LARGE SCALE GENOMIC DNA]</scope>
    <source>
        <strain evidence="2 3">OWC5</strain>
    </source>
</reference>
<feature type="transmembrane region" description="Helical" evidence="1">
    <location>
        <begin position="38"/>
        <end position="60"/>
    </location>
</feature>
<comment type="caution">
    <text evidence="2">The sequence shown here is derived from an EMBL/GenBank/DDBJ whole genome shotgun (WGS) entry which is preliminary data.</text>
</comment>